<reference evidence="1" key="1">
    <citation type="submission" date="2024-03" db="EMBL/GenBank/DDBJ databases">
        <title>WGS assembly of Saponaria officinalis var. Norfolk2.</title>
        <authorList>
            <person name="Jenkins J."/>
            <person name="Shu S."/>
            <person name="Grimwood J."/>
            <person name="Barry K."/>
            <person name="Goodstein D."/>
            <person name="Schmutz J."/>
            <person name="Leebens-Mack J."/>
            <person name="Osbourn A."/>
        </authorList>
    </citation>
    <scope>NUCLEOTIDE SEQUENCE [LARGE SCALE GENOMIC DNA]</scope>
    <source>
        <strain evidence="1">JIC</strain>
    </source>
</reference>
<organism evidence="1 2">
    <name type="scientific">Saponaria officinalis</name>
    <name type="common">Common soapwort</name>
    <name type="synonym">Lychnis saponaria</name>
    <dbReference type="NCBI Taxonomy" id="3572"/>
    <lineage>
        <taxon>Eukaryota</taxon>
        <taxon>Viridiplantae</taxon>
        <taxon>Streptophyta</taxon>
        <taxon>Embryophyta</taxon>
        <taxon>Tracheophyta</taxon>
        <taxon>Spermatophyta</taxon>
        <taxon>Magnoliopsida</taxon>
        <taxon>eudicotyledons</taxon>
        <taxon>Gunneridae</taxon>
        <taxon>Pentapetalae</taxon>
        <taxon>Caryophyllales</taxon>
        <taxon>Caryophyllaceae</taxon>
        <taxon>Caryophylleae</taxon>
        <taxon>Saponaria</taxon>
    </lineage>
</organism>
<sequence>MTQIYNLDSNEEFIWSDGKYIWVSILKDLNTALVQNNNWKHLDTGIGPRQEYTGLMLFGSELSGSTFESLVGKLSESLLMVNREGLCFLRCAGIFGPSFREEYLRLNDLFDWNYEFDLVFPIIETSWKRCGLENGRVLVKE</sequence>
<comment type="caution">
    <text evidence="1">The sequence shown here is derived from an EMBL/GenBank/DDBJ whole genome shotgun (WGS) entry which is preliminary data.</text>
</comment>
<proteinExistence type="predicted"/>
<dbReference type="EMBL" id="JBDFQZ010000003">
    <property type="protein sequence ID" value="KAK9741261.1"/>
    <property type="molecule type" value="Genomic_DNA"/>
</dbReference>
<evidence type="ECO:0000313" key="1">
    <source>
        <dbReference type="EMBL" id="KAK9741261.1"/>
    </source>
</evidence>
<name>A0AAW1M402_SAPOF</name>
<evidence type="ECO:0000313" key="2">
    <source>
        <dbReference type="Proteomes" id="UP001443914"/>
    </source>
</evidence>
<protein>
    <submittedName>
        <fullName evidence="1">Uncharacterized protein</fullName>
    </submittedName>
</protein>
<dbReference type="AlphaFoldDB" id="A0AAW1M402"/>
<gene>
    <name evidence="1" type="ORF">RND81_03G093000</name>
</gene>
<dbReference type="Proteomes" id="UP001443914">
    <property type="component" value="Unassembled WGS sequence"/>
</dbReference>
<accession>A0AAW1M402</accession>
<keyword evidence="2" id="KW-1185">Reference proteome</keyword>